<organism evidence="1">
    <name type="scientific">Drosophila-associated filamentous virus</name>
    <dbReference type="NCBI Taxonomy" id="2743186"/>
    <lineage>
        <taxon>Viruses</taxon>
    </lineage>
</organism>
<reference evidence="1" key="1">
    <citation type="journal article" date="2021" name="Virus">
        <title>The discovery, distribution and diversity of DNA viruses associated with Drosophila melanogaster in Europe.</title>
        <authorList>
            <person name="Wallace M.A."/>
            <person name="Coffman K.A."/>
            <person name="Gilbert C."/>
            <person name="Ravindran S."/>
            <person name="Albery G.F."/>
            <person name="Abbott J."/>
            <person name="Argyridou E."/>
            <person name="Bellosta P."/>
            <person name="Betancourt A.J."/>
            <person name="Colinet H."/>
            <person name="Eric K."/>
            <person name="Glaser-Schmitt A."/>
            <person name="Grath S."/>
            <person name="Jelic M."/>
            <person name="Kankare M."/>
            <person name="Kozeretska I."/>
            <person name="Loeschcke V."/>
            <person name="Montchamp-Moreau C."/>
            <person name="Ometto L."/>
            <person name="Onder B.S."/>
            <person name="Orengo D.J."/>
            <person name="Parsch J."/>
            <person name="Pascual M."/>
            <person name="Patenkovic A."/>
            <person name="Puerma E."/>
            <person name="Ritchie M.G."/>
            <person name="Rota-Stabelli O."/>
            <person name="Schou M.F."/>
            <person name="Serga S.V."/>
            <person name="Stamenkovic-Radak M."/>
            <person name="Tanaskovic M."/>
            <person name="Veselinovic M.S."/>
            <person name="Vieira J."/>
            <person name="Vieira C.P."/>
            <person name="Kapun M."/>
            <person name="Flatt T."/>
            <person name="Gonzalez J."/>
            <person name="Staubach F."/>
            <person name="Obbard D.J."/>
        </authorList>
    </citation>
    <scope>NUCLEOTIDE SEQUENCE</scope>
    <source>
        <strain evidence="1">Filamentous_ES_Gim_15_30_pool</strain>
    </source>
</reference>
<keyword evidence="1" id="KW-0808">Transferase</keyword>
<dbReference type="InterPro" id="IPR003386">
    <property type="entry name" value="LACT/PDAT_acylTrfase"/>
</dbReference>
<dbReference type="GO" id="GO:0006629">
    <property type="term" value="P:lipid metabolic process"/>
    <property type="evidence" value="ECO:0007669"/>
    <property type="project" value="InterPro"/>
</dbReference>
<keyword evidence="1" id="KW-0012">Acyltransferase</keyword>
<proteinExistence type="predicted"/>
<dbReference type="Pfam" id="PF02450">
    <property type="entry name" value="LCAT"/>
    <property type="match status" value="1"/>
</dbReference>
<dbReference type="EMBL" id="MT496837">
    <property type="protein sequence ID" value="QKN22504.1"/>
    <property type="molecule type" value="Genomic_DNA"/>
</dbReference>
<dbReference type="GO" id="GO:0008374">
    <property type="term" value="F:O-acyltransferase activity"/>
    <property type="evidence" value="ECO:0007669"/>
    <property type="project" value="InterPro"/>
</dbReference>
<protein>
    <submittedName>
        <fullName evidence="1">Putative lecithine cholesterol acyltransferase</fullName>
    </submittedName>
</protein>
<accession>A0A6M9U021</accession>
<dbReference type="Gene3D" id="3.40.50.1820">
    <property type="entry name" value="alpha/beta hydrolase"/>
    <property type="match status" value="1"/>
</dbReference>
<dbReference type="InterPro" id="IPR029058">
    <property type="entry name" value="AB_hydrolase_fold"/>
</dbReference>
<sequence>MDYNREEQQHQHQHQQIYPKLENGHVVDDKRYLIIIIPGIFGNELYRLDKDRKVIVYPPSYIQFVKGKISNLFNSTPGASTFEKYILDPKSKLYPGKIIKSYMGKNVYESLFTLMHKCGVYSNLNSVVEFTYDWRQPLHIIASQLIEFIELQMLKIVNKNNEIILFGHSYGGYILRIILETHYSFFKDIEKISKCVFFSTPFFGQHNLYKMYENLHAIEEENSTIYGGGGGGDAGYNAGGNGTCKIYTNTTYNVEYVQQKRDEIIKNFVANSFFTPTQLFQLFSKFKHSILPLIRLGDLNVANILTTCKVLGIDINYYNELYKIISNMATLENKRSNIEYICIYNTYNQTLNNAHRKYLTDGLILYNSRDLDIMAKCINFKQIRECDNNLSHSEIFNSRFVLQNLEHFFKTL</sequence>
<name>A0A6M9U021_9VIRU</name>
<evidence type="ECO:0000313" key="1">
    <source>
        <dbReference type="EMBL" id="QKN22504.1"/>
    </source>
</evidence>
<dbReference type="SUPFAM" id="SSF53474">
    <property type="entry name" value="alpha/beta-Hydrolases"/>
    <property type="match status" value="1"/>
</dbReference>